<evidence type="ECO:0000313" key="9">
    <source>
        <dbReference type="Proteomes" id="UP000054172"/>
    </source>
</evidence>
<dbReference type="GO" id="GO:0005886">
    <property type="term" value="C:plasma membrane"/>
    <property type="evidence" value="ECO:0007669"/>
    <property type="project" value="UniProtKB-SubCell"/>
</dbReference>
<evidence type="ECO:0000256" key="4">
    <source>
        <dbReference type="ARBA" id="ARBA00022679"/>
    </source>
</evidence>
<evidence type="ECO:0000256" key="1">
    <source>
        <dbReference type="ARBA" id="ARBA00004533"/>
    </source>
</evidence>
<dbReference type="EMBL" id="LIIK01000036">
    <property type="protein sequence ID" value="KQM08478.1"/>
    <property type="molecule type" value="Genomic_DNA"/>
</dbReference>
<evidence type="ECO:0000256" key="3">
    <source>
        <dbReference type="ARBA" id="ARBA00022519"/>
    </source>
</evidence>
<keyword evidence="3" id="KW-0997">Cell inner membrane</keyword>
<dbReference type="AlphaFoldDB" id="A0A0Q4AX47"/>
<dbReference type="GO" id="GO:0009247">
    <property type="term" value="P:glycolipid biosynthetic process"/>
    <property type="evidence" value="ECO:0007669"/>
    <property type="project" value="UniProtKB-ARBA"/>
</dbReference>
<sequence length="298" mass="33851">MPRLQGWTGRSRGSALGHRFFFELIRCLGVRVAYGFLYCVVPFYAVGAVAPRRASYRFARLRLGYSRWRAAGYVFRNMYALGQILIDRWALRMPYKAEYAFAYSDDYTLLLRVLDAGHGVVCVGAHVGNWEIGAPFFGDYASRIVVGMYDGDYEAAKRELHRGEGEVAFRVLPLGDDGVGTMLAIHTALQAGDAVCLQGDRYMGAMKHSPQRFLGGEAQFPLGPFQVAAAEGVPMVVYFAIRTGYKCYRFHFRMVEPQGESRAERVAYLQRAYIDELENVVRCHPEQWFNFYDFWDVG</sequence>
<dbReference type="GO" id="GO:0016746">
    <property type="term" value="F:acyltransferase activity"/>
    <property type="evidence" value="ECO:0007669"/>
    <property type="project" value="UniProtKB-KW"/>
</dbReference>
<keyword evidence="7" id="KW-1133">Transmembrane helix</keyword>
<gene>
    <name evidence="8" type="ORF">AL399_07130</name>
</gene>
<proteinExistence type="predicted"/>
<evidence type="ECO:0000256" key="6">
    <source>
        <dbReference type="ARBA" id="ARBA00023315"/>
    </source>
</evidence>
<organism evidence="8 9">
    <name type="scientific">Candidatus [Bacteroides] periocalifornicus</name>
    <dbReference type="NCBI Taxonomy" id="1702214"/>
    <lineage>
        <taxon>Bacteria</taxon>
        <taxon>Pseudomonadati</taxon>
        <taxon>Bacteroidota</taxon>
    </lineage>
</organism>
<protein>
    <recommendedName>
        <fullName evidence="10">Lipid A biosynthesis acyltransferase</fullName>
    </recommendedName>
</protein>
<comment type="caution">
    <text evidence="8">The sequence shown here is derived from an EMBL/GenBank/DDBJ whole genome shotgun (WGS) entry which is preliminary data.</text>
</comment>
<dbReference type="Proteomes" id="UP000054172">
    <property type="component" value="Unassembled WGS sequence"/>
</dbReference>
<accession>A0A0Q4AX47</accession>
<dbReference type="STRING" id="1702214.AL399_07130"/>
<dbReference type="CDD" id="cd07984">
    <property type="entry name" value="LPLAT_LABLAT-like"/>
    <property type="match status" value="1"/>
</dbReference>
<dbReference type="PATRIC" id="fig|1702214.3.peg.999"/>
<comment type="subcellular location">
    <subcellularLocation>
        <location evidence="1">Cell inner membrane</location>
    </subcellularLocation>
</comment>
<keyword evidence="6" id="KW-0012">Acyltransferase</keyword>
<dbReference type="PANTHER" id="PTHR30606:SF9">
    <property type="entry name" value="LIPID A BIOSYNTHESIS LAUROYLTRANSFERASE"/>
    <property type="match status" value="1"/>
</dbReference>
<keyword evidence="2" id="KW-1003">Cell membrane</keyword>
<dbReference type="PANTHER" id="PTHR30606">
    <property type="entry name" value="LIPID A BIOSYNTHESIS LAUROYL ACYLTRANSFERASE"/>
    <property type="match status" value="1"/>
</dbReference>
<keyword evidence="7" id="KW-0812">Transmembrane</keyword>
<feature type="transmembrane region" description="Helical" evidence="7">
    <location>
        <begin position="32"/>
        <end position="50"/>
    </location>
</feature>
<dbReference type="InterPro" id="IPR004960">
    <property type="entry name" value="LipA_acyltrans"/>
</dbReference>
<evidence type="ECO:0000256" key="7">
    <source>
        <dbReference type="SAM" id="Phobius"/>
    </source>
</evidence>
<dbReference type="Pfam" id="PF03279">
    <property type="entry name" value="Lip_A_acyltrans"/>
    <property type="match status" value="1"/>
</dbReference>
<keyword evidence="4" id="KW-0808">Transferase</keyword>
<name>A0A0Q4AX47_9BACT</name>
<keyword evidence="5 7" id="KW-0472">Membrane</keyword>
<keyword evidence="9" id="KW-1185">Reference proteome</keyword>
<evidence type="ECO:0000313" key="8">
    <source>
        <dbReference type="EMBL" id="KQM08478.1"/>
    </source>
</evidence>
<evidence type="ECO:0000256" key="2">
    <source>
        <dbReference type="ARBA" id="ARBA00022475"/>
    </source>
</evidence>
<reference evidence="8" key="1">
    <citation type="submission" date="2015-08" db="EMBL/GenBank/DDBJ databases">
        <title>Candidatus Bacteriodes Periocalifornicus.</title>
        <authorList>
            <person name="McLean J.S."/>
            <person name="Kelley S."/>
        </authorList>
    </citation>
    <scope>NUCLEOTIDE SEQUENCE [LARGE SCALE GENOMIC DNA]</scope>
    <source>
        <strain evidence="8">12B</strain>
    </source>
</reference>
<evidence type="ECO:0000256" key="5">
    <source>
        <dbReference type="ARBA" id="ARBA00023136"/>
    </source>
</evidence>
<evidence type="ECO:0008006" key="10">
    <source>
        <dbReference type="Google" id="ProtNLM"/>
    </source>
</evidence>